<gene>
    <name evidence="3" type="ORF">DNG_01692</name>
</gene>
<dbReference type="Proteomes" id="UP001187682">
    <property type="component" value="Unassembled WGS sequence"/>
</dbReference>
<evidence type="ECO:0000313" key="3">
    <source>
        <dbReference type="EMBL" id="SPN98647.1"/>
    </source>
</evidence>
<dbReference type="SUPFAM" id="SSF51735">
    <property type="entry name" value="NAD(P)-binding Rossmann-fold domains"/>
    <property type="match status" value="1"/>
</dbReference>
<comment type="caution">
    <text evidence="3">The sequence shown here is derived from an EMBL/GenBank/DDBJ whole genome shotgun (WGS) entry which is preliminary data.</text>
</comment>
<evidence type="ECO:0008006" key="5">
    <source>
        <dbReference type="Google" id="ProtNLM"/>
    </source>
</evidence>
<comment type="similarity">
    <text evidence="1">Belongs to the short-chain dehydrogenases/reductases (SDR) family.</text>
</comment>
<dbReference type="PANTHER" id="PTHR24320">
    <property type="entry name" value="RETINOL DEHYDROGENASE"/>
    <property type="match status" value="1"/>
</dbReference>
<dbReference type="Gene3D" id="3.40.50.720">
    <property type="entry name" value="NAD(P)-binding Rossmann-like Domain"/>
    <property type="match status" value="1"/>
</dbReference>
<keyword evidence="2" id="KW-0560">Oxidoreductase</keyword>
<dbReference type="InterPro" id="IPR002347">
    <property type="entry name" value="SDR_fam"/>
</dbReference>
<reference evidence="3" key="1">
    <citation type="submission" date="2018-03" db="EMBL/GenBank/DDBJ databases">
        <authorList>
            <person name="Guldener U."/>
        </authorList>
    </citation>
    <scope>NUCLEOTIDE SEQUENCE</scope>
</reference>
<evidence type="ECO:0000256" key="1">
    <source>
        <dbReference type="ARBA" id="ARBA00006484"/>
    </source>
</evidence>
<keyword evidence="4" id="KW-1185">Reference proteome</keyword>
<evidence type="ECO:0000256" key="2">
    <source>
        <dbReference type="ARBA" id="ARBA00023002"/>
    </source>
</evidence>
<sequence>MTTSLAKTIVATGVSSGLGLEAVRQLLTEAQPYRIILGARDVPRTKSSYDALTYDRTKHNVSILQLDLGNLREVKSFAQNVLTELGATKIDYLLLNAAITNPSEEANRFGSKWSESFIVNHLSGHYLLHLLKDKLIESQARVVVVSSGAVRIVEDPSVIEREMKAGSGAGGREVYADTKFTQLLGAHWWRRQLSGKCTVVAVSPGLIPGTGLGIGLGPALPPQAMADAKSIPEGAGNILRALTRDDFPEDPEQIFLTSWGEWWPKDVYAKSLDRDLQKKFCPGKEDIEREERID</sequence>
<organism evidence="3 4">
    <name type="scientific">Cephalotrichum gorgonifer</name>
    <dbReference type="NCBI Taxonomy" id="2041049"/>
    <lineage>
        <taxon>Eukaryota</taxon>
        <taxon>Fungi</taxon>
        <taxon>Dikarya</taxon>
        <taxon>Ascomycota</taxon>
        <taxon>Pezizomycotina</taxon>
        <taxon>Sordariomycetes</taxon>
        <taxon>Hypocreomycetidae</taxon>
        <taxon>Microascales</taxon>
        <taxon>Microascaceae</taxon>
        <taxon>Cephalotrichum</taxon>
    </lineage>
</organism>
<evidence type="ECO:0000313" key="4">
    <source>
        <dbReference type="Proteomes" id="UP001187682"/>
    </source>
</evidence>
<dbReference type="Pfam" id="PF00106">
    <property type="entry name" value="adh_short"/>
    <property type="match status" value="1"/>
</dbReference>
<dbReference type="GO" id="GO:0016491">
    <property type="term" value="F:oxidoreductase activity"/>
    <property type="evidence" value="ECO:0007669"/>
    <property type="project" value="UniProtKB-KW"/>
</dbReference>
<accession>A0AAE8SSI7</accession>
<dbReference type="AlphaFoldDB" id="A0AAE8SSI7"/>
<dbReference type="EMBL" id="ONZQ02000002">
    <property type="protein sequence ID" value="SPN98647.1"/>
    <property type="molecule type" value="Genomic_DNA"/>
</dbReference>
<protein>
    <recommendedName>
        <fullName evidence="5">Adh_short domain-containing protein</fullName>
    </recommendedName>
</protein>
<dbReference type="InterPro" id="IPR036291">
    <property type="entry name" value="NAD(P)-bd_dom_sf"/>
</dbReference>
<name>A0AAE8SSI7_9PEZI</name>
<proteinExistence type="inferred from homology"/>
<dbReference type="PANTHER" id="PTHR24320:SF148">
    <property type="entry name" value="NAD(P)-BINDING ROSSMANN-FOLD SUPERFAMILY PROTEIN"/>
    <property type="match status" value="1"/>
</dbReference>